<accession>A0A3N7HSR7</accession>
<reference evidence="1 2" key="1">
    <citation type="submission" date="2018-08" db="EMBL/GenBank/DDBJ databases">
        <authorList>
            <person name="Khan S.A."/>
            <person name="Jeon C.O."/>
            <person name="Chun B.H."/>
            <person name="Jeong S.E."/>
        </authorList>
    </citation>
    <scope>NUCLEOTIDE SEQUENCE [LARGE SCALE GENOMIC DNA]</scope>
    <source>
        <strain evidence="1 2">S-16</strain>
    </source>
</reference>
<evidence type="ECO:0000313" key="1">
    <source>
        <dbReference type="EMBL" id="RQP24296.1"/>
    </source>
</evidence>
<protein>
    <submittedName>
        <fullName evidence="1">Uncharacterized protein</fullName>
    </submittedName>
</protein>
<proteinExistence type="predicted"/>
<dbReference type="EMBL" id="QUSW01000003">
    <property type="protein sequence ID" value="RQP24296.1"/>
    <property type="molecule type" value="Genomic_DNA"/>
</dbReference>
<keyword evidence="2" id="KW-1185">Reference proteome</keyword>
<gene>
    <name evidence="1" type="ORF">DZC73_13400</name>
</gene>
<dbReference type="OrthoDB" id="9156817at2"/>
<dbReference type="RefSeq" id="WP_124540819.1">
    <property type="nucleotide sequence ID" value="NZ_QUSW01000003.1"/>
</dbReference>
<evidence type="ECO:0000313" key="2">
    <source>
        <dbReference type="Proteomes" id="UP000267464"/>
    </source>
</evidence>
<reference evidence="1 2" key="2">
    <citation type="submission" date="2018-12" db="EMBL/GenBank/DDBJ databases">
        <title>Rhizobacter gummiphilus sp. nov., a rubber-degrading bacterium isolated from the soil of a botanical garden in Japan.</title>
        <authorList>
            <person name="Shunsuke S.S."/>
        </authorList>
    </citation>
    <scope>NUCLEOTIDE SEQUENCE [LARGE SCALE GENOMIC DNA]</scope>
    <source>
        <strain evidence="1 2">S-16</strain>
    </source>
</reference>
<dbReference type="AlphaFoldDB" id="A0A3N7HSR7"/>
<comment type="caution">
    <text evidence="1">The sequence shown here is derived from an EMBL/GenBank/DDBJ whole genome shotgun (WGS) entry which is preliminary data.</text>
</comment>
<organism evidence="1 2">
    <name type="scientific">Piscinibacter terrae</name>
    <dbReference type="NCBI Taxonomy" id="2496871"/>
    <lineage>
        <taxon>Bacteria</taxon>
        <taxon>Pseudomonadati</taxon>
        <taxon>Pseudomonadota</taxon>
        <taxon>Betaproteobacteria</taxon>
        <taxon>Burkholderiales</taxon>
        <taxon>Sphaerotilaceae</taxon>
        <taxon>Piscinibacter</taxon>
    </lineage>
</organism>
<dbReference type="Proteomes" id="UP000267464">
    <property type="component" value="Unassembled WGS sequence"/>
</dbReference>
<sequence length="85" mass="9368">MHFNEAAKDHPQKAACRHCGDARFYSHEIHAGGGVAVDRLPAGLLTGAKYKLRVCGTCGLTDWFVPAEYLDGVRSFFKPEVHLKP</sequence>
<name>A0A3N7HSR7_9BURK</name>